<comment type="caution">
    <text evidence="2">The sequence shown here is derived from an EMBL/GenBank/DDBJ whole genome shotgun (WGS) entry which is preliminary data.</text>
</comment>
<dbReference type="SUPFAM" id="SSF56112">
    <property type="entry name" value="Protein kinase-like (PK-like)"/>
    <property type="match status" value="1"/>
</dbReference>
<dbReference type="EMBL" id="BLWD01000002">
    <property type="protein sequence ID" value="GFN09606.1"/>
    <property type="molecule type" value="Genomic_DNA"/>
</dbReference>
<evidence type="ECO:0000256" key="1">
    <source>
        <dbReference type="SAM" id="MobiDB-lite"/>
    </source>
</evidence>
<dbReference type="InterPro" id="IPR011009">
    <property type="entry name" value="Kinase-like_dom_sf"/>
</dbReference>
<keyword evidence="2" id="KW-0808">Transferase</keyword>
<dbReference type="AlphaFoldDB" id="A0A7J0D4E4"/>
<protein>
    <submittedName>
        <fullName evidence="2">Hydroxyurea phosphotransferase</fullName>
    </submittedName>
</protein>
<dbReference type="Proteomes" id="UP000498740">
    <property type="component" value="Unassembled WGS sequence"/>
</dbReference>
<organism evidence="2 3">
    <name type="scientific">Streptomyces microflavus</name>
    <name type="common">Streptomyces lipmanii</name>
    <dbReference type="NCBI Taxonomy" id="1919"/>
    <lineage>
        <taxon>Bacteria</taxon>
        <taxon>Bacillati</taxon>
        <taxon>Actinomycetota</taxon>
        <taxon>Actinomycetes</taxon>
        <taxon>Kitasatosporales</taxon>
        <taxon>Streptomycetaceae</taxon>
        <taxon>Streptomyces</taxon>
    </lineage>
</organism>
<feature type="region of interest" description="Disordered" evidence="1">
    <location>
        <begin position="42"/>
        <end position="62"/>
    </location>
</feature>
<gene>
    <name evidence="2" type="ORF">Smic_81620</name>
</gene>
<sequence length="382" mass="39769">MTFAVVFIVAAAGPSDLSSDTQPGVGCGARAGTAPGALARVKGERAAPDRPQTTGIADDASPAEGVLEELPRMSPVPSPAFVVPDALVASYGAPGDPRGRAWLAALPRQAADFLDRWGLRRDGPAGSGMAGLVLPVVRTDGTPAVLKLQPPSAENSGVAAGLRAWDGDGVVRLLDSDPVAGAQLLERLDAGRPLSAEPDGTVAVGVLAGLMARLSAVPAPQGMRRLADIAEAMTEQAPEALLLLGDPAERELVRTCAAAVAELTGEAGDRLLHWDLHDGNVLAGEREPWLAIDPEPLAGDPGFELWPALDIRWEYVVAGGVTGPVLYRFDLLTEALGLDRRRAAGWTLGRVLQNALWDIEDGRTALEPAQVALAATLLEHRS</sequence>
<dbReference type="GO" id="GO:0016773">
    <property type="term" value="F:phosphotransferase activity, alcohol group as acceptor"/>
    <property type="evidence" value="ECO:0007669"/>
    <property type="project" value="InterPro"/>
</dbReference>
<dbReference type="Pfam" id="PF04655">
    <property type="entry name" value="APH_6_hur"/>
    <property type="match status" value="1"/>
</dbReference>
<dbReference type="InterPro" id="IPR006748">
    <property type="entry name" value="NH2Glyco/OHUrea_AB-resist_kin"/>
</dbReference>
<accession>A0A7J0D4E4</accession>
<evidence type="ECO:0000313" key="2">
    <source>
        <dbReference type="EMBL" id="GFN09606.1"/>
    </source>
</evidence>
<evidence type="ECO:0000313" key="3">
    <source>
        <dbReference type="Proteomes" id="UP000498740"/>
    </source>
</evidence>
<proteinExistence type="predicted"/>
<name>A0A7J0D4E4_STRMI</name>
<dbReference type="GO" id="GO:0019748">
    <property type="term" value="P:secondary metabolic process"/>
    <property type="evidence" value="ECO:0007669"/>
    <property type="project" value="InterPro"/>
</dbReference>
<reference evidence="2 3" key="1">
    <citation type="submission" date="2020-05" db="EMBL/GenBank/DDBJ databases">
        <title>Whole genome shotgun sequence of Streptomyces microflavus NBRC 13062.</title>
        <authorList>
            <person name="Komaki H."/>
            <person name="Tamura T."/>
        </authorList>
    </citation>
    <scope>NUCLEOTIDE SEQUENCE [LARGE SCALE GENOMIC DNA]</scope>
    <source>
        <strain evidence="2 3">NBRC 13062</strain>
    </source>
</reference>